<dbReference type="AlphaFoldDB" id="A0A8X6FY41"/>
<name>A0A8X6FY41_TRICU</name>
<protein>
    <submittedName>
        <fullName evidence="1">Uncharacterized protein</fullName>
    </submittedName>
</protein>
<organism evidence="1 2">
    <name type="scientific">Trichonephila clavata</name>
    <name type="common">Joro spider</name>
    <name type="synonym">Nephila clavata</name>
    <dbReference type="NCBI Taxonomy" id="2740835"/>
    <lineage>
        <taxon>Eukaryota</taxon>
        <taxon>Metazoa</taxon>
        <taxon>Ecdysozoa</taxon>
        <taxon>Arthropoda</taxon>
        <taxon>Chelicerata</taxon>
        <taxon>Arachnida</taxon>
        <taxon>Araneae</taxon>
        <taxon>Araneomorphae</taxon>
        <taxon>Entelegynae</taxon>
        <taxon>Araneoidea</taxon>
        <taxon>Nephilidae</taxon>
        <taxon>Trichonephila</taxon>
    </lineage>
</organism>
<reference evidence="1" key="1">
    <citation type="submission" date="2020-07" db="EMBL/GenBank/DDBJ databases">
        <title>Multicomponent nature underlies the extraordinary mechanical properties of spider dragline silk.</title>
        <authorList>
            <person name="Kono N."/>
            <person name="Nakamura H."/>
            <person name="Mori M."/>
            <person name="Yoshida Y."/>
            <person name="Ohtoshi R."/>
            <person name="Malay A.D."/>
            <person name="Moran D.A.P."/>
            <person name="Tomita M."/>
            <person name="Numata K."/>
            <person name="Arakawa K."/>
        </authorList>
    </citation>
    <scope>NUCLEOTIDE SEQUENCE</scope>
</reference>
<accession>A0A8X6FY41</accession>
<comment type="caution">
    <text evidence="1">The sequence shown here is derived from an EMBL/GenBank/DDBJ whole genome shotgun (WGS) entry which is preliminary data.</text>
</comment>
<dbReference type="EMBL" id="BMAO01033682">
    <property type="protein sequence ID" value="GFQ91092.1"/>
    <property type="molecule type" value="Genomic_DNA"/>
</dbReference>
<proteinExistence type="predicted"/>
<evidence type="ECO:0000313" key="2">
    <source>
        <dbReference type="Proteomes" id="UP000887116"/>
    </source>
</evidence>
<dbReference type="Proteomes" id="UP000887116">
    <property type="component" value="Unassembled WGS sequence"/>
</dbReference>
<gene>
    <name evidence="1" type="ORF">TNCT_542711</name>
</gene>
<keyword evidence="2" id="KW-1185">Reference proteome</keyword>
<evidence type="ECO:0000313" key="1">
    <source>
        <dbReference type="EMBL" id="GFQ91092.1"/>
    </source>
</evidence>
<sequence length="80" mass="8758">MEIICLRSILKPGVIDIPQLYPPSWMWTTITGINCMDKAKLTAPNSICASSILNFELRSQGCTIDCIVSSGLWLAAICVQ</sequence>